<feature type="signal peptide" evidence="1">
    <location>
        <begin position="1"/>
        <end position="17"/>
    </location>
</feature>
<evidence type="ECO:0000313" key="3">
    <source>
        <dbReference type="EMBL" id="MBM2417860.1"/>
    </source>
</evidence>
<dbReference type="Proteomes" id="UP000755667">
    <property type="component" value="Unassembled WGS sequence"/>
</dbReference>
<dbReference type="EMBL" id="JAFBXE010000007">
    <property type="protein sequence ID" value="MBM2413192.1"/>
    <property type="molecule type" value="Genomic_DNA"/>
</dbReference>
<feature type="chain" id="PRO_5040235879" evidence="1">
    <location>
        <begin position="18"/>
        <end position="92"/>
    </location>
</feature>
<keyword evidence="1" id="KW-0732">Signal</keyword>
<gene>
    <name evidence="2" type="ORF">JQX41_12815</name>
    <name evidence="3" type="ORF">JQX48_12820</name>
</gene>
<evidence type="ECO:0000313" key="4">
    <source>
        <dbReference type="Proteomes" id="UP000755667"/>
    </source>
</evidence>
<proteinExistence type="predicted"/>
<sequence>MLKYALIVMLSATAALSQPLNCPGNSCKPNEPTAGVTGVSSMSVLNTQTNNAPVRSVTRNITIQNFAASNRLSGNVISSIAVGNSAISIVAR</sequence>
<protein>
    <submittedName>
        <fullName evidence="2">Uncharacterized protein</fullName>
    </submittedName>
</protein>
<dbReference type="RefSeq" id="WP_138487968.1">
    <property type="nucleotide sequence ID" value="NZ_JAFBWU010000007.1"/>
</dbReference>
<evidence type="ECO:0000313" key="5">
    <source>
        <dbReference type="Proteomes" id="UP000809440"/>
    </source>
</evidence>
<dbReference type="AlphaFoldDB" id="A0A9Q2NWC3"/>
<keyword evidence="5" id="KW-1185">Reference proteome</keyword>
<organism evidence="2 4">
    <name type="scientific">Marivita cryptomonadis</name>
    <dbReference type="NCBI Taxonomy" id="505252"/>
    <lineage>
        <taxon>Bacteria</taxon>
        <taxon>Pseudomonadati</taxon>
        <taxon>Pseudomonadota</taxon>
        <taxon>Alphaproteobacteria</taxon>
        <taxon>Rhodobacterales</taxon>
        <taxon>Roseobacteraceae</taxon>
        <taxon>Marivita</taxon>
    </lineage>
</organism>
<name>A0A9Q2NWC3_9RHOB</name>
<dbReference type="EMBL" id="JAFBXF010000007">
    <property type="protein sequence ID" value="MBM2417860.1"/>
    <property type="molecule type" value="Genomic_DNA"/>
</dbReference>
<comment type="caution">
    <text evidence="2">The sequence shown here is derived from an EMBL/GenBank/DDBJ whole genome shotgun (WGS) entry which is preliminary data.</text>
</comment>
<accession>A0A9Q2NWC3</accession>
<evidence type="ECO:0000256" key="1">
    <source>
        <dbReference type="SAM" id="SignalP"/>
    </source>
</evidence>
<dbReference type="Proteomes" id="UP000809440">
    <property type="component" value="Unassembled WGS sequence"/>
</dbReference>
<evidence type="ECO:0000313" key="2">
    <source>
        <dbReference type="EMBL" id="MBM2413192.1"/>
    </source>
</evidence>
<reference evidence="2 5" key="1">
    <citation type="submission" date="2021-01" db="EMBL/GenBank/DDBJ databases">
        <title>Diatom-associated Roseobacters Show Island Model of Population Structure.</title>
        <authorList>
            <person name="Qu L."/>
            <person name="Feng X."/>
            <person name="Chen Y."/>
            <person name="Li L."/>
            <person name="Wang X."/>
            <person name="Hu Z."/>
            <person name="Wang H."/>
            <person name="Luo H."/>
        </authorList>
    </citation>
    <scope>NUCLEOTIDE SEQUENCE</scope>
    <source>
        <strain evidence="3 5">CC28-63</strain>
        <strain evidence="2">CC28-69</strain>
    </source>
</reference>